<feature type="transmembrane region" description="Helical" evidence="1">
    <location>
        <begin position="191"/>
        <end position="214"/>
    </location>
</feature>
<organism evidence="2 4">
    <name type="scientific">Adineta ricciae</name>
    <name type="common">Rotifer</name>
    <dbReference type="NCBI Taxonomy" id="249248"/>
    <lineage>
        <taxon>Eukaryota</taxon>
        <taxon>Metazoa</taxon>
        <taxon>Spiralia</taxon>
        <taxon>Gnathifera</taxon>
        <taxon>Rotifera</taxon>
        <taxon>Eurotatoria</taxon>
        <taxon>Bdelloidea</taxon>
        <taxon>Adinetida</taxon>
        <taxon>Adinetidae</taxon>
        <taxon>Adineta</taxon>
    </lineage>
</organism>
<dbReference type="Proteomes" id="UP000663828">
    <property type="component" value="Unassembled WGS sequence"/>
</dbReference>
<sequence>MANCTMRRVFNTRNEVVIDRTSSFYELEPFDSIVQALKWRQIRKRVPLCIKKTLCNPFMLPNLIYVGYAATLLFIDFSASLNALLNDNNTTVQSTYAFHRSNTTLVSVLDRPIQNNPYINRIYFVLAIVNIIMAILLCWAWRGRSVFDIVMIPEYLNIIQAILYLWSAMWYPKQDTLGGYFTMAVHKIELVASVIGLFAAIGWIVSWFVTYTRIFGRGYTLDDPDMIATVAMIANAIIYLVYNIQLMVSPEHYESNTLYKSGDICDFIEACFCVFACLRDDDWFWFLPIAGQYGIALGRVQVEAKTFPQFGKNPILLTDACRRRAKVKRKQRNDVLTVPIFVPHRLNKRSISTTI</sequence>
<feature type="transmembrane region" description="Helical" evidence="1">
    <location>
        <begin position="226"/>
        <end position="242"/>
    </location>
</feature>
<dbReference type="Proteomes" id="UP000663852">
    <property type="component" value="Unassembled WGS sequence"/>
</dbReference>
<keyword evidence="1" id="KW-0812">Transmembrane</keyword>
<keyword evidence="1" id="KW-0472">Membrane</keyword>
<evidence type="ECO:0000313" key="3">
    <source>
        <dbReference type="EMBL" id="CAF1398799.1"/>
    </source>
</evidence>
<gene>
    <name evidence="3" type="ORF">EDS130_LOCUS35884</name>
    <name evidence="2" type="ORF">XAT740_LOCUS2710</name>
</gene>
<dbReference type="AlphaFoldDB" id="A0A813SIJ9"/>
<accession>A0A813SIJ9</accession>
<evidence type="ECO:0000256" key="1">
    <source>
        <dbReference type="SAM" id="Phobius"/>
    </source>
</evidence>
<keyword evidence="4" id="KW-1185">Reference proteome</keyword>
<evidence type="ECO:0000313" key="2">
    <source>
        <dbReference type="EMBL" id="CAF0795630.1"/>
    </source>
</evidence>
<feature type="transmembrane region" description="Helical" evidence="1">
    <location>
        <begin position="53"/>
        <end position="75"/>
    </location>
</feature>
<evidence type="ECO:0000313" key="4">
    <source>
        <dbReference type="Proteomes" id="UP000663828"/>
    </source>
</evidence>
<reference evidence="2" key="1">
    <citation type="submission" date="2021-02" db="EMBL/GenBank/DDBJ databases">
        <authorList>
            <person name="Nowell W R."/>
        </authorList>
    </citation>
    <scope>NUCLEOTIDE SEQUENCE</scope>
</reference>
<proteinExistence type="predicted"/>
<name>A0A813SIJ9_ADIRI</name>
<feature type="transmembrane region" description="Helical" evidence="1">
    <location>
        <begin position="122"/>
        <end position="142"/>
    </location>
</feature>
<keyword evidence="1" id="KW-1133">Transmembrane helix</keyword>
<dbReference type="EMBL" id="CAJNOJ010000323">
    <property type="protein sequence ID" value="CAF1398799.1"/>
    <property type="molecule type" value="Genomic_DNA"/>
</dbReference>
<dbReference type="OrthoDB" id="10020132at2759"/>
<protein>
    <submittedName>
        <fullName evidence="2">Uncharacterized protein</fullName>
    </submittedName>
</protein>
<dbReference type="EMBL" id="CAJNOR010000098">
    <property type="protein sequence ID" value="CAF0795630.1"/>
    <property type="molecule type" value="Genomic_DNA"/>
</dbReference>
<comment type="caution">
    <text evidence="2">The sequence shown here is derived from an EMBL/GenBank/DDBJ whole genome shotgun (WGS) entry which is preliminary data.</text>
</comment>